<dbReference type="EMBL" id="JARJCW010000002">
    <property type="protein sequence ID" value="KAJ7229042.1"/>
    <property type="molecule type" value="Genomic_DNA"/>
</dbReference>
<dbReference type="GO" id="GO:0016787">
    <property type="term" value="F:hydrolase activity"/>
    <property type="evidence" value="ECO:0007669"/>
    <property type="project" value="UniProtKB-KW"/>
</dbReference>
<sequence length="452" mass="50319">MPFVDLQSDDDYASIHYITNTVFGNVGGFDPEKPTICILHPTFLDSSWLYSQFDDPRLDTDFNIIAFDMRVAGKSECRPSGRHDSWVDAADLAFCHQALALSPVHILAFECISVSCALRFAVLFPEMCLSLALCNIPPPTELMWIYTAYNEIIQTWCFAEDLEAFEHVAMECVTLAFGADTSPDLRDDLIAYWQTNLQPGRRTRILEQANIVMNRTPLPTQAYRHITQPVLIIHGDANESSPRKYAERMATELKAVLYTVKGGAGYLSIFPGTSSIVNQVYAKFVSRLPRARSDRTTPTRSVEERMRDALGTLELITGDSSLRTRDPMSSLSFCCLAEGVIRQQTDALVAYRKGQTLAFTPLGPYGRPVRRYSDRPRDDWFESNGKEASSYGGGGGGWTDRPLPLPRSEPIAPTEGRLRQGTVSPASVEKQVIRGSMAKVVSSPPTLHKLFS</sequence>
<evidence type="ECO:0000313" key="4">
    <source>
        <dbReference type="Proteomes" id="UP001219525"/>
    </source>
</evidence>
<dbReference type="Gene3D" id="3.40.50.1820">
    <property type="entry name" value="alpha/beta hydrolase"/>
    <property type="match status" value="1"/>
</dbReference>
<feature type="domain" description="AB hydrolase-1" evidence="2">
    <location>
        <begin position="38"/>
        <end position="267"/>
    </location>
</feature>
<keyword evidence="4" id="KW-1185">Reference proteome</keyword>
<comment type="caution">
    <text evidence="3">The sequence shown here is derived from an EMBL/GenBank/DDBJ whole genome shotgun (WGS) entry which is preliminary data.</text>
</comment>
<accession>A0AAD6YTR5</accession>
<keyword evidence="3" id="KW-0378">Hydrolase</keyword>
<dbReference type="Proteomes" id="UP001219525">
    <property type="component" value="Unassembled WGS sequence"/>
</dbReference>
<proteinExistence type="predicted"/>
<dbReference type="AlphaFoldDB" id="A0AAD6YTR5"/>
<dbReference type="InterPro" id="IPR029058">
    <property type="entry name" value="AB_hydrolase_fold"/>
</dbReference>
<evidence type="ECO:0000256" key="1">
    <source>
        <dbReference type="SAM" id="MobiDB-lite"/>
    </source>
</evidence>
<dbReference type="Pfam" id="PF00561">
    <property type="entry name" value="Abhydrolase_1"/>
    <property type="match status" value="1"/>
</dbReference>
<feature type="region of interest" description="Disordered" evidence="1">
    <location>
        <begin position="376"/>
        <end position="429"/>
    </location>
</feature>
<evidence type="ECO:0000313" key="3">
    <source>
        <dbReference type="EMBL" id="KAJ7229042.1"/>
    </source>
</evidence>
<gene>
    <name evidence="3" type="ORF">GGX14DRAFT_530665</name>
</gene>
<name>A0AAD6YTR5_9AGAR</name>
<evidence type="ECO:0000259" key="2">
    <source>
        <dbReference type="Pfam" id="PF00561"/>
    </source>
</evidence>
<protein>
    <submittedName>
        <fullName evidence="3">Alpha/Beta hydrolase protein</fullName>
    </submittedName>
</protein>
<dbReference type="InterPro" id="IPR000073">
    <property type="entry name" value="AB_hydrolase_1"/>
</dbReference>
<reference evidence="3" key="1">
    <citation type="submission" date="2023-03" db="EMBL/GenBank/DDBJ databases">
        <title>Massive genome expansion in bonnet fungi (Mycena s.s.) driven by repeated elements and novel gene families across ecological guilds.</title>
        <authorList>
            <consortium name="Lawrence Berkeley National Laboratory"/>
            <person name="Harder C.B."/>
            <person name="Miyauchi S."/>
            <person name="Viragh M."/>
            <person name="Kuo A."/>
            <person name="Thoen E."/>
            <person name="Andreopoulos B."/>
            <person name="Lu D."/>
            <person name="Skrede I."/>
            <person name="Drula E."/>
            <person name="Henrissat B."/>
            <person name="Morin E."/>
            <person name="Kohler A."/>
            <person name="Barry K."/>
            <person name="LaButti K."/>
            <person name="Morin E."/>
            <person name="Salamov A."/>
            <person name="Lipzen A."/>
            <person name="Mereny Z."/>
            <person name="Hegedus B."/>
            <person name="Baldrian P."/>
            <person name="Stursova M."/>
            <person name="Weitz H."/>
            <person name="Taylor A."/>
            <person name="Grigoriev I.V."/>
            <person name="Nagy L.G."/>
            <person name="Martin F."/>
            <person name="Kauserud H."/>
        </authorList>
    </citation>
    <scope>NUCLEOTIDE SEQUENCE</scope>
    <source>
        <strain evidence="3">9144</strain>
    </source>
</reference>
<dbReference type="SUPFAM" id="SSF53474">
    <property type="entry name" value="alpha/beta-Hydrolases"/>
    <property type="match status" value="1"/>
</dbReference>
<organism evidence="3 4">
    <name type="scientific">Mycena pura</name>
    <dbReference type="NCBI Taxonomy" id="153505"/>
    <lineage>
        <taxon>Eukaryota</taxon>
        <taxon>Fungi</taxon>
        <taxon>Dikarya</taxon>
        <taxon>Basidiomycota</taxon>
        <taxon>Agaricomycotina</taxon>
        <taxon>Agaricomycetes</taxon>
        <taxon>Agaricomycetidae</taxon>
        <taxon>Agaricales</taxon>
        <taxon>Marasmiineae</taxon>
        <taxon>Mycenaceae</taxon>
        <taxon>Mycena</taxon>
    </lineage>
</organism>